<dbReference type="Pfam" id="PF05524">
    <property type="entry name" value="PEP-utilisers_N"/>
    <property type="match status" value="1"/>
</dbReference>
<dbReference type="InterPro" id="IPR029016">
    <property type="entry name" value="GAF-like_dom_sf"/>
</dbReference>
<dbReference type="Pfam" id="PF01590">
    <property type="entry name" value="GAF"/>
    <property type="match status" value="1"/>
</dbReference>
<evidence type="ECO:0000313" key="16">
    <source>
        <dbReference type="Proteomes" id="UP001201273"/>
    </source>
</evidence>
<protein>
    <recommendedName>
        <fullName evidence="5">phosphoenolpyruvate--protein phosphotransferase</fullName>
        <ecNumber evidence="5">2.7.3.9</ecNumber>
    </recommendedName>
</protein>
<dbReference type="PANTHER" id="PTHR46244">
    <property type="entry name" value="PHOSPHOENOLPYRUVATE-PROTEIN PHOSPHOTRANSFERASE"/>
    <property type="match status" value="1"/>
</dbReference>
<dbReference type="InterPro" id="IPR008731">
    <property type="entry name" value="PTS_EIN"/>
</dbReference>
<comment type="cofactor">
    <cofactor evidence="2">
        <name>Mg(2+)</name>
        <dbReference type="ChEBI" id="CHEBI:18420"/>
    </cofactor>
</comment>
<dbReference type="InterPro" id="IPR036618">
    <property type="entry name" value="PtsI_HPr-bd_sf"/>
</dbReference>
<feature type="domain" description="GAF" evidence="14">
    <location>
        <begin position="17"/>
        <end position="164"/>
    </location>
</feature>
<comment type="catalytic activity">
    <reaction evidence="1">
        <text>L-histidyl-[protein] + phosphoenolpyruvate = N(pros)-phospho-L-histidyl-[protein] + pyruvate</text>
        <dbReference type="Rhea" id="RHEA:23880"/>
        <dbReference type="Rhea" id="RHEA-COMP:9745"/>
        <dbReference type="Rhea" id="RHEA-COMP:9746"/>
        <dbReference type="ChEBI" id="CHEBI:15361"/>
        <dbReference type="ChEBI" id="CHEBI:29979"/>
        <dbReference type="ChEBI" id="CHEBI:58702"/>
        <dbReference type="ChEBI" id="CHEBI:64837"/>
        <dbReference type="EC" id="2.7.3.9"/>
    </reaction>
</comment>
<dbReference type="NCBIfam" id="TIGR01417">
    <property type="entry name" value="PTS_I_fam"/>
    <property type="match status" value="1"/>
</dbReference>
<organism evidence="15 16">
    <name type="scientific">Motilimonas cestriensis</name>
    <dbReference type="NCBI Taxonomy" id="2742685"/>
    <lineage>
        <taxon>Bacteria</taxon>
        <taxon>Pseudomonadati</taxon>
        <taxon>Pseudomonadota</taxon>
        <taxon>Gammaproteobacteria</taxon>
        <taxon>Alteromonadales</taxon>
        <taxon>Alteromonadales genera incertae sedis</taxon>
        <taxon>Motilimonas</taxon>
    </lineage>
</organism>
<dbReference type="InterPro" id="IPR036637">
    <property type="entry name" value="Phosphohistidine_dom_sf"/>
</dbReference>
<keyword evidence="10" id="KW-0598">Phosphotransferase system</keyword>
<evidence type="ECO:0000256" key="11">
    <source>
        <dbReference type="ARBA" id="ARBA00022723"/>
    </source>
</evidence>
<dbReference type="Gene3D" id="3.30.450.40">
    <property type="match status" value="1"/>
</dbReference>
<keyword evidence="12" id="KW-0418">Kinase</keyword>
<dbReference type="SMART" id="SM00065">
    <property type="entry name" value="GAF"/>
    <property type="match status" value="1"/>
</dbReference>
<dbReference type="InterPro" id="IPR000121">
    <property type="entry name" value="PEP_util_C"/>
</dbReference>
<evidence type="ECO:0000313" key="15">
    <source>
        <dbReference type="EMBL" id="MCE2596253.1"/>
    </source>
</evidence>
<keyword evidence="6" id="KW-0813">Transport</keyword>
<evidence type="ECO:0000256" key="5">
    <source>
        <dbReference type="ARBA" id="ARBA00012232"/>
    </source>
</evidence>
<evidence type="ECO:0000256" key="10">
    <source>
        <dbReference type="ARBA" id="ARBA00022683"/>
    </source>
</evidence>
<dbReference type="Pfam" id="PF02896">
    <property type="entry name" value="PEP-utilizers_C"/>
    <property type="match status" value="1"/>
</dbReference>
<evidence type="ECO:0000256" key="13">
    <source>
        <dbReference type="ARBA" id="ARBA00022842"/>
    </source>
</evidence>
<evidence type="ECO:0000256" key="2">
    <source>
        <dbReference type="ARBA" id="ARBA00001946"/>
    </source>
</evidence>
<accession>A0ABS8WEY4</accession>
<evidence type="ECO:0000256" key="4">
    <source>
        <dbReference type="ARBA" id="ARBA00007837"/>
    </source>
</evidence>
<dbReference type="SUPFAM" id="SSF55781">
    <property type="entry name" value="GAF domain-like"/>
    <property type="match status" value="1"/>
</dbReference>
<reference evidence="15 16" key="1">
    <citation type="journal article" date="2022" name="Environ. Microbiol. Rep.">
        <title>Eco-phylogenetic analyses reveal divergent evolution of vitamin B12 metabolism in the marine bacterial family 'Psychromonadaceae'.</title>
        <authorList>
            <person name="Jin X."/>
            <person name="Yang Y."/>
            <person name="Cao H."/>
            <person name="Gao B."/>
            <person name="Zhao Z."/>
        </authorList>
    </citation>
    <scope>NUCLEOTIDE SEQUENCE [LARGE SCALE GENOMIC DNA]</scope>
    <source>
        <strain evidence="15 16">MKS20</strain>
    </source>
</reference>
<dbReference type="Gene3D" id="3.20.20.60">
    <property type="entry name" value="Phosphoenolpyruvate-binding domains"/>
    <property type="match status" value="1"/>
</dbReference>
<dbReference type="SUPFAM" id="SSF51621">
    <property type="entry name" value="Phosphoenolpyruvate/pyruvate domain"/>
    <property type="match status" value="1"/>
</dbReference>
<dbReference type="NCBIfam" id="NF008283">
    <property type="entry name" value="PRK11061.1"/>
    <property type="match status" value="1"/>
</dbReference>
<dbReference type="InterPro" id="IPR003018">
    <property type="entry name" value="GAF"/>
</dbReference>
<keyword evidence="13" id="KW-0460">Magnesium</keyword>
<dbReference type="SUPFAM" id="SSF52009">
    <property type="entry name" value="Phosphohistidine domain"/>
    <property type="match status" value="1"/>
</dbReference>
<dbReference type="InterPro" id="IPR006318">
    <property type="entry name" value="PTS_EI-like"/>
</dbReference>
<proteinExistence type="inferred from homology"/>
<dbReference type="Proteomes" id="UP001201273">
    <property type="component" value="Unassembled WGS sequence"/>
</dbReference>
<evidence type="ECO:0000256" key="6">
    <source>
        <dbReference type="ARBA" id="ARBA00022448"/>
    </source>
</evidence>
<dbReference type="PRINTS" id="PR01736">
    <property type="entry name" value="PHPHTRNFRASE"/>
</dbReference>
<evidence type="ECO:0000259" key="14">
    <source>
        <dbReference type="SMART" id="SM00065"/>
    </source>
</evidence>
<evidence type="ECO:0000256" key="1">
    <source>
        <dbReference type="ARBA" id="ARBA00000683"/>
    </source>
</evidence>
<name>A0ABS8WEY4_9GAMM</name>
<keyword evidence="7" id="KW-0963">Cytoplasm</keyword>
<comment type="caution">
    <text evidence="15">The sequence shown here is derived from an EMBL/GenBank/DDBJ whole genome shotgun (WGS) entry which is preliminary data.</text>
</comment>
<dbReference type="InterPro" id="IPR040442">
    <property type="entry name" value="Pyrv_kinase-like_dom_sf"/>
</dbReference>
<dbReference type="InterPro" id="IPR015813">
    <property type="entry name" value="Pyrv/PenolPyrv_kinase-like_dom"/>
</dbReference>
<evidence type="ECO:0000256" key="8">
    <source>
        <dbReference type="ARBA" id="ARBA00022597"/>
    </source>
</evidence>
<keyword evidence="8" id="KW-0762">Sugar transport</keyword>
<sequence length="755" mass="82768">MLTQLREIVEHVNLADSLEAAMGVLVSEIRQVMAVDCCSVYLAHDSLSHFTLAATDGLAASAVGNTRIEFSEGVVGLVGQKEEPLNLADAQAHPRFKYLPEVQEDDFRAFLGAPIIHQRKVLGVLVVQQRRAREYDINEESFIVTLAAQLANVIAHSHAKGMFSSPNTQKKTIRSIKGIAGSPGIAIAKAQVITPQVTLEMIEIESSQDIDGELVRFTSAVQQSIEEIKAIAFRLKEQLPKEALAIFDVYQHMLADVSLSGEIKAEIRAGLKATSAVKQVAVRYIQQFKAMSDPYLRERATDTKDVCQRLINHLIGLEPAALIANELILVADEVTATMLANVPKEKLKGIVSVKGSANSHAAILARALGIPALMGMSLPIEKLSHSLLILDGYSGELYVSPEQAVQNEYEGLLAEEKQLDSIMLDCLEAPAVTRDGIKIEMLLNAGLSADTEIAINEFADGVGLYRTEVPFMLTESFPTEQEQTERYRGILQTYAAKPVTMRTLDVGGDKQLPYFPIIEENPFLGWRGIRLTLDHPEIFLVQIKAMLRASIGLNNLQIMLPMISGVTEVDDSIRLINQAWNEISEQAAAQGENLRKPKLGVMLEVPSALYILPQLAKRVDFWSVGSNDLTQYLLAVDRNNPRVADIFDSFHPAVLQALQHIIAQAKQHKVSVSLCGELAGDPLGAVILMAMGYTKLSMNTYNIARIKFVIRHVSVKELQALLGQAYELDSGKAVRALFAQYLEAQGLGGLVRAGR</sequence>
<dbReference type="EMBL" id="JAIMJA010000017">
    <property type="protein sequence ID" value="MCE2596253.1"/>
    <property type="molecule type" value="Genomic_DNA"/>
</dbReference>
<keyword evidence="9 15" id="KW-0808">Transferase</keyword>
<dbReference type="SUPFAM" id="SSF47831">
    <property type="entry name" value="Enzyme I of the PEP:sugar phosphotransferase system HPr-binding (sub)domain"/>
    <property type="match status" value="1"/>
</dbReference>
<dbReference type="Gene3D" id="1.10.274.10">
    <property type="entry name" value="PtsI, HPr-binding domain"/>
    <property type="match status" value="1"/>
</dbReference>
<dbReference type="InterPro" id="IPR008279">
    <property type="entry name" value="PEP-util_enz_mobile_dom"/>
</dbReference>
<comment type="subcellular location">
    <subcellularLocation>
        <location evidence="3">Cytoplasm</location>
    </subcellularLocation>
</comment>
<evidence type="ECO:0000256" key="9">
    <source>
        <dbReference type="ARBA" id="ARBA00022679"/>
    </source>
</evidence>
<keyword evidence="11" id="KW-0479">Metal-binding</keyword>
<dbReference type="EC" id="2.7.3.9" evidence="5"/>
<keyword evidence="16" id="KW-1185">Reference proteome</keyword>
<evidence type="ECO:0000256" key="12">
    <source>
        <dbReference type="ARBA" id="ARBA00022777"/>
    </source>
</evidence>
<evidence type="ECO:0000256" key="7">
    <source>
        <dbReference type="ARBA" id="ARBA00022490"/>
    </source>
</evidence>
<dbReference type="GO" id="GO:0008965">
    <property type="term" value="F:phosphoenolpyruvate-protein phosphotransferase activity"/>
    <property type="evidence" value="ECO:0007669"/>
    <property type="project" value="UniProtKB-EC"/>
</dbReference>
<comment type="similarity">
    <text evidence="4">Belongs to the PEP-utilizing enzyme family.</text>
</comment>
<gene>
    <name evidence="15" type="primary">ptsP</name>
    <name evidence="15" type="ORF">K6Y31_15705</name>
</gene>
<evidence type="ECO:0000256" key="3">
    <source>
        <dbReference type="ARBA" id="ARBA00004496"/>
    </source>
</evidence>
<dbReference type="InterPro" id="IPR050499">
    <property type="entry name" value="PEP-utilizing_PTS_enzyme"/>
</dbReference>
<dbReference type="RefSeq" id="WP_233053900.1">
    <property type="nucleotide sequence ID" value="NZ_JAIMJA010000017.1"/>
</dbReference>
<dbReference type="Gene3D" id="3.50.30.10">
    <property type="entry name" value="Phosphohistidine domain"/>
    <property type="match status" value="1"/>
</dbReference>
<dbReference type="PANTHER" id="PTHR46244:SF1">
    <property type="entry name" value="PHOSPHOENOLPYRUVATE-DEPENDENT PHOSPHOTRANSFERASE SYSTEM"/>
    <property type="match status" value="1"/>
</dbReference>
<dbReference type="Pfam" id="PF00391">
    <property type="entry name" value="PEP-utilizers"/>
    <property type="match status" value="1"/>
</dbReference>